<dbReference type="EMBL" id="QSAG01000023">
    <property type="protein sequence ID" value="RGW41917.1"/>
    <property type="molecule type" value="Genomic_DNA"/>
</dbReference>
<dbReference type="EMBL" id="QSSA01000015">
    <property type="protein sequence ID" value="RGL59943.1"/>
    <property type="molecule type" value="Genomic_DNA"/>
</dbReference>
<gene>
    <name evidence="4" type="ORF">DWV76_11490</name>
    <name evidence="3" type="ORF">DXC61_08215</name>
    <name evidence="1" type="ORF">F7D71_14700</name>
    <name evidence="2" type="ORF">FYJ72_08900</name>
</gene>
<dbReference type="RefSeq" id="WP_022120335.1">
    <property type="nucleotide sequence ID" value="NZ_JAHRGJ010000033.1"/>
</dbReference>
<dbReference type="Proteomes" id="UP000423156">
    <property type="component" value="Unassembled WGS sequence"/>
</dbReference>
<dbReference type="Proteomes" id="UP000450161">
    <property type="component" value="Unassembled WGS sequence"/>
</dbReference>
<dbReference type="InterPro" id="IPR041881">
    <property type="entry name" value="PqqD_sf"/>
</dbReference>
<reference evidence="1" key="4">
    <citation type="submission" date="2022-12" db="EMBL/GenBank/DDBJ databases">
        <title>Distinct polysaccharide growth profiles of human intestinal Prevotella copri isolates.</title>
        <authorList>
            <person name="Fehlner-Peach H."/>
            <person name="Magnabosco C."/>
            <person name="Raghavan V."/>
            <person name="Scher J.U."/>
            <person name="Tett A."/>
            <person name="Cox L.M."/>
            <person name="Gottsegen C."/>
            <person name="Watters A."/>
            <person name="Wiltshire- Gordon J.D."/>
            <person name="Segata N."/>
            <person name="Bonneau R."/>
            <person name="Littman D.R."/>
        </authorList>
    </citation>
    <scope>NUCLEOTIDE SEQUENCE</scope>
    <source>
        <strain evidence="1">BU41712</strain>
    </source>
</reference>
<dbReference type="Pfam" id="PF05402">
    <property type="entry name" value="PqqD"/>
    <property type="match status" value="1"/>
</dbReference>
<dbReference type="Proteomes" id="UP000261187">
    <property type="component" value="Unassembled WGS sequence"/>
</dbReference>
<evidence type="ECO:0000313" key="2">
    <source>
        <dbReference type="EMBL" id="MST77796.1"/>
    </source>
</evidence>
<dbReference type="EMBL" id="VUNF01000015">
    <property type="protein sequence ID" value="MST77796.1"/>
    <property type="molecule type" value="Genomic_DNA"/>
</dbReference>
<reference evidence="5 6" key="1">
    <citation type="submission" date="2018-08" db="EMBL/GenBank/DDBJ databases">
        <title>A genome reference for cultivated species of the human gut microbiota.</title>
        <authorList>
            <person name="Zou Y."/>
            <person name="Xue W."/>
            <person name="Luo G."/>
        </authorList>
    </citation>
    <scope>NUCLEOTIDE SEQUENCE [LARGE SCALE GENOMIC DNA]</scope>
    <source>
        <strain evidence="4 6">AF12-50</strain>
        <strain evidence="3 5">TF06-40</strain>
    </source>
</reference>
<organism evidence="2 8">
    <name type="scientific">Segatella copri</name>
    <dbReference type="NCBI Taxonomy" id="165179"/>
    <lineage>
        <taxon>Bacteria</taxon>
        <taxon>Pseudomonadati</taxon>
        <taxon>Bacteroidota</taxon>
        <taxon>Bacteroidia</taxon>
        <taxon>Bacteroidales</taxon>
        <taxon>Prevotellaceae</taxon>
        <taxon>Segatella</taxon>
    </lineage>
</organism>
<dbReference type="Proteomes" id="UP000283785">
    <property type="component" value="Unassembled WGS sequence"/>
</dbReference>
<dbReference type="AlphaFoldDB" id="A0A3E4SHJ9"/>
<evidence type="ECO:0000313" key="7">
    <source>
        <dbReference type="Proteomes" id="UP000423156"/>
    </source>
</evidence>
<evidence type="ECO:0000313" key="4">
    <source>
        <dbReference type="EMBL" id="RGW41917.1"/>
    </source>
</evidence>
<proteinExistence type="predicted"/>
<dbReference type="Gene3D" id="1.10.10.1150">
    <property type="entry name" value="Coenzyme PQQ synthesis protein D (PqqD)"/>
    <property type="match status" value="1"/>
</dbReference>
<dbReference type="EMBL" id="VZBZ01000164">
    <property type="protein sequence ID" value="MQN79082.1"/>
    <property type="molecule type" value="Genomic_DNA"/>
</dbReference>
<accession>A0A3E4SHJ9</accession>
<sequence>MKIKKDFKLREICGEYVVTAEGMQAVDFTKLISLNETAAFLWKTAEKQGEFTVASLAQALCDEYDVVMAQAEKDCEAIIAQWQKEGLV</sequence>
<evidence type="ECO:0000313" key="5">
    <source>
        <dbReference type="Proteomes" id="UP000261187"/>
    </source>
</evidence>
<reference evidence="7" key="3">
    <citation type="submission" date="2019-09" db="EMBL/GenBank/DDBJ databases">
        <title>Distinct polysaccharide growth profiles of human intestinal Prevotella copri isolates.</title>
        <authorList>
            <person name="Fehlner-Peach H."/>
            <person name="Magnabosco C."/>
            <person name="Raghavan V."/>
            <person name="Scher J.U."/>
            <person name="Tett A."/>
            <person name="Cox L.M."/>
            <person name="Gottsegen C."/>
            <person name="Watters A."/>
            <person name="Wiltshire- Gordon J.D."/>
            <person name="Segata N."/>
            <person name="Bonneau R."/>
            <person name="Littman D.R."/>
        </authorList>
    </citation>
    <scope>NUCLEOTIDE SEQUENCE [LARGE SCALE GENOMIC DNA]</scope>
    <source>
        <strain evidence="7">BU41712</strain>
    </source>
</reference>
<evidence type="ECO:0000313" key="8">
    <source>
        <dbReference type="Proteomes" id="UP000450161"/>
    </source>
</evidence>
<evidence type="ECO:0000313" key="6">
    <source>
        <dbReference type="Proteomes" id="UP000283785"/>
    </source>
</evidence>
<evidence type="ECO:0000313" key="1">
    <source>
        <dbReference type="EMBL" id="MQN79082.1"/>
    </source>
</evidence>
<reference evidence="2 8" key="2">
    <citation type="submission" date="2019-08" db="EMBL/GenBank/DDBJ databases">
        <title>In-depth cultivation of the pig gut microbiome towards novel bacterial diversity and tailored functional studies.</title>
        <authorList>
            <person name="Wylensek D."/>
            <person name="Hitch T.C.A."/>
            <person name="Clavel T."/>
        </authorList>
    </citation>
    <scope>NUCLEOTIDE SEQUENCE [LARGE SCALE GENOMIC DNA]</scope>
    <source>
        <strain evidence="2 8">LKV-178-WT-2C</strain>
    </source>
</reference>
<name>A0A3E4SHJ9_9BACT</name>
<evidence type="ECO:0000313" key="3">
    <source>
        <dbReference type="EMBL" id="RGL59943.1"/>
    </source>
</evidence>
<dbReference type="InterPro" id="IPR008792">
    <property type="entry name" value="PQQD"/>
</dbReference>
<protein>
    <submittedName>
        <fullName evidence="2">PqqD family protein</fullName>
    </submittedName>
</protein>
<comment type="caution">
    <text evidence="2">The sequence shown here is derived from an EMBL/GenBank/DDBJ whole genome shotgun (WGS) entry which is preliminary data.</text>
</comment>